<dbReference type="EMBL" id="AYCK01010500">
    <property type="status" value="NOT_ANNOTATED_CDS"/>
    <property type="molecule type" value="Genomic_DNA"/>
</dbReference>
<evidence type="ECO:0000256" key="1">
    <source>
        <dbReference type="SAM" id="Phobius"/>
    </source>
</evidence>
<dbReference type="GeneTree" id="ENSGT01140000286766"/>
<feature type="transmembrane region" description="Helical" evidence="1">
    <location>
        <begin position="41"/>
        <end position="62"/>
    </location>
</feature>
<sequence length="65" mass="7364">TMPLVVDAVWALWSITAGIYDYFHTSAMEERIHTLEHVLSIHQFVIAGLSAGLVLLMAYILLRKH</sequence>
<evidence type="ECO:0000313" key="3">
    <source>
        <dbReference type="Proteomes" id="UP000028760"/>
    </source>
</evidence>
<reference evidence="3" key="1">
    <citation type="submission" date="2013-10" db="EMBL/GenBank/DDBJ databases">
        <authorList>
            <person name="Schartl M."/>
            <person name="Warren W."/>
        </authorList>
    </citation>
    <scope>NUCLEOTIDE SEQUENCE [LARGE SCALE GENOMIC DNA]</scope>
    <source>
        <strain evidence="3">female</strain>
    </source>
</reference>
<reference evidence="2" key="3">
    <citation type="submission" date="2025-09" db="UniProtKB">
        <authorList>
            <consortium name="Ensembl"/>
        </authorList>
    </citation>
    <scope>IDENTIFICATION</scope>
</reference>
<evidence type="ECO:0000313" key="2">
    <source>
        <dbReference type="Ensembl" id="ENSPFOP00000021499.1"/>
    </source>
</evidence>
<dbReference type="Proteomes" id="UP000028760">
    <property type="component" value="Unassembled WGS sequence"/>
</dbReference>
<keyword evidence="3" id="KW-1185">Reference proteome</keyword>
<protein>
    <submittedName>
        <fullName evidence="2">Uncharacterized protein</fullName>
    </submittedName>
</protein>
<proteinExistence type="predicted"/>
<keyword evidence="1" id="KW-1133">Transmembrane helix</keyword>
<dbReference type="AlphaFoldDB" id="A0A096LQQ8"/>
<dbReference type="Ensembl" id="ENSPFOT00000029348.1">
    <property type="protein sequence ID" value="ENSPFOP00000021499.1"/>
    <property type="gene ID" value="ENSPFOG00000023203.1"/>
</dbReference>
<dbReference type="eggNOG" id="ENOG502SX0N">
    <property type="taxonomic scope" value="Eukaryota"/>
</dbReference>
<name>A0A096LQQ8_POEFO</name>
<keyword evidence="1" id="KW-0472">Membrane</keyword>
<accession>A0A096LQQ8</accession>
<dbReference type="OMA" id="HTSAMEE"/>
<reference evidence="2" key="2">
    <citation type="submission" date="2025-08" db="UniProtKB">
        <authorList>
            <consortium name="Ensembl"/>
        </authorList>
    </citation>
    <scope>IDENTIFICATION</scope>
</reference>
<organism evidence="2 3">
    <name type="scientific">Poecilia formosa</name>
    <name type="common">Amazon molly</name>
    <name type="synonym">Limia formosa</name>
    <dbReference type="NCBI Taxonomy" id="48698"/>
    <lineage>
        <taxon>Eukaryota</taxon>
        <taxon>Metazoa</taxon>
        <taxon>Chordata</taxon>
        <taxon>Craniata</taxon>
        <taxon>Vertebrata</taxon>
        <taxon>Euteleostomi</taxon>
        <taxon>Actinopterygii</taxon>
        <taxon>Neopterygii</taxon>
        <taxon>Teleostei</taxon>
        <taxon>Neoteleostei</taxon>
        <taxon>Acanthomorphata</taxon>
        <taxon>Ovalentaria</taxon>
        <taxon>Atherinomorphae</taxon>
        <taxon>Cyprinodontiformes</taxon>
        <taxon>Poeciliidae</taxon>
        <taxon>Poeciliinae</taxon>
        <taxon>Poecilia</taxon>
    </lineage>
</organism>
<keyword evidence="1" id="KW-0812">Transmembrane</keyword>